<evidence type="ECO:0000313" key="7">
    <source>
        <dbReference type="EMBL" id="MBP2018524.1"/>
    </source>
</evidence>
<evidence type="ECO:0000259" key="5">
    <source>
        <dbReference type="Pfam" id="PF00370"/>
    </source>
</evidence>
<comment type="similarity">
    <text evidence="1">Belongs to the FGGY kinase family.</text>
</comment>
<dbReference type="EC" id="2.7.1.17" evidence="7"/>
<comment type="caution">
    <text evidence="7">The sequence shown here is derived from an EMBL/GenBank/DDBJ whole genome shotgun (WGS) entry which is preliminary data.</text>
</comment>
<keyword evidence="2 7" id="KW-0808">Transferase</keyword>
<keyword evidence="8" id="KW-1185">Reference proteome</keyword>
<evidence type="ECO:0000259" key="6">
    <source>
        <dbReference type="Pfam" id="PF02782"/>
    </source>
</evidence>
<dbReference type="PIRSF" id="PIRSF000538">
    <property type="entry name" value="GlpK"/>
    <property type="match status" value="1"/>
</dbReference>
<evidence type="ECO:0000313" key="8">
    <source>
        <dbReference type="Proteomes" id="UP001519289"/>
    </source>
</evidence>
<dbReference type="Gene3D" id="3.30.420.40">
    <property type="match status" value="2"/>
</dbReference>
<proteinExistence type="inferred from homology"/>
<dbReference type="GO" id="GO:0004856">
    <property type="term" value="F:D-xylulokinase activity"/>
    <property type="evidence" value="ECO:0007669"/>
    <property type="project" value="UniProtKB-EC"/>
</dbReference>
<evidence type="ECO:0000256" key="2">
    <source>
        <dbReference type="ARBA" id="ARBA00022679"/>
    </source>
</evidence>
<sequence length="572" mass="60927">MAERYVLAYDLGTSALKAALVTFTGRVAALESHPVHLHLLPGGGAEQDPDEWWAALVAATHRLLARGVASPGQIAAIGCTAQWSATVAVDRSGRPLMPAISWMDTRGAPDVARLTGGPVAISGYGVDKLWLWIRRTGGIPGHAGKDSLAHILYIRRARPDVYAAAHKFLEPKDYLNLRLTGEFASTYEAMTLHWVTDNRDPYQIRYDPDLLAATGLDRAQLPDMLPATAVLGKLRPDVADELGLRPETHVVAGTPDIHAAAVGSGATRDLEPHLYVGTSSWISAHVPWMKTDLLHNMAAIPSAIPGRYLIANEQETAGACLTHLRDLLCEPGEAAGTRPEGGALNPHGVGGPGGEAACLDSAGAPAGAADPHSAGAAAGGPHHSGGPGAIERLLAAAAQVPPGSDGLIFTPWLYGERTPVEDPWVRGGFHNLSLRTTRGHLVRAVLEGVACNARWLLGAVESFAQRRMEPLRLIGGGARSALWCQVYADVLNRAVHQVDRPLEANVRGAGLVALVGLGELGFSDVPELVAVARTFEPNPAHRQTYDELFRAFLTVYRRNRGLYARLNRHTPA</sequence>
<dbReference type="PANTHER" id="PTHR43095">
    <property type="entry name" value="SUGAR KINASE"/>
    <property type="match status" value="1"/>
</dbReference>
<dbReference type="CDD" id="cd07805">
    <property type="entry name" value="ASKHA_NBD_FGGY_CvXK-like"/>
    <property type="match status" value="1"/>
</dbReference>
<feature type="domain" description="Carbohydrate kinase FGGY N-terminal" evidence="5">
    <location>
        <begin position="5"/>
        <end position="263"/>
    </location>
</feature>
<dbReference type="Pfam" id="PF00370">
    <property type="entry name" value="FGGY_N"/>
    <property type="match status" value="1"/>
</dbReference>
<dbReference type="Proteomes" id="UP001519289">
    <property type="component" value="Unassembled WGS sequence"/>
</dbReference>
<protein>
    <submittedName>
        <fullName evidence="7">Xylulokinase</fullName>
        <ecNumber evidence="7">2.7.1.17</ecNumber>
    </submittedName>
</protein>
<name>A0ABS4JSK5_9FIRM</name>
<dbReference type="InterPro" id="IPR043129">
    <property type="entry name" value="ATPase_NBD"/>
</dbReference>
<organism evidence="7 8">
    <name type="scientific">Symbiobacterium terraclitae</name>
    <dbReference type="NCBI Taxonomy" id="557451"/>
    <lineage>
        <taxon>Bacteria</taxon>
        <taxon>Bacillati</taxon>
        <taxon>Bacillota</taxon>
        <taxon>Clostridia</taxon>
        <taxon>Eubacteriales</taxon>
        <taxon>Symbiobacteriaceae</taxon>
        <taxon>Symbiobacterium</taxon>
    </lineage>
</organism>
<dbReference type="InterPro" id="IPR018484">
    <property type="entry name" value="FGGY_N"/>
</dbReference>
<dbReference type="InterPro" id="IPR018485">
    <property type="entry name" value="FGGY_C"/>
</dbReference>
<dbReference type="RefSeq" id="WP_209466654.1">
    <property type="nucleotide sequence ID" value="NZ_JAGGLG010000014.1"/>
</dbReference>
<reference evidence="7 8" key="1">
    <citation type="submission" date="2021-03" db="EMBL/GenBank/DDBJ databases">
        <title>Genomic Encyclopedia of Type Strains, Phase IV (KMG-IV): sequencing the most valuable type-strain genomes for metagenomic binning, comparative biology and taxonomic classification.</title>
        <authorList>
            <person name="Goeker M."/>
        </authorList>
    </citation>
    <scope>NUCLEOTIDE SEQUENCE [LARGE SCALE GENOMIC DNA]</scope>
    <source>
        <strain evidence="7 8">DSM 27138</strain>
    </source>
</reference>
<dbReference type="SUPFAM" id="SSF53067">
    <property type="entry name" value="Actin-like ATPase domain"/>
    <property type="match status" value="2"/>
</dbReference>
<feature type="region of interest" description="Disordered" evidence="4">
    <location>
        <begin position="361"/>
        <end position="385"/>
    </location>
</feature>
<evidence type="ECO:0000256" key="1">
    <source>
        <dbReference type="ARBA" id="ARBA00009156"/>
    </source>
</evidence>
<evidence type="ECO:0000256" key="3">
    <source>
        <dbReference type="ARBA" id="ARBA00022777"/>
    </source>
</evidence>
<accession>A0ABS4JSK5</accession>
<keyword evidence="3" id="KW-0418">Kinase</keyword>
<feature type="compositionally biased region" description="Low complexity" evidence="4">
    <location>
        <begin position="361"/>
        <end position="381"/>
    </location>
</feature>
<dbReference type="InterPro" id="IPR050406">
    <property type="entry name" value="FGGY_Carb_Kinase"/>
</dbReference>
<dbReference type="InterPro" id="IPR000577">
    <property type="entry name" value="Carb_kinase_FGGY"/>
</dbReference>
<gene>
    <name evidence="7" type="ORF">J2Z79_001939</name>
</gene>
<feature type="domain" description="Carbohydrate kinase FGGY C-terminal" evidence="6">
    <location>
        <begin position="304"/>
        <end position="515"/>
    </location>
</feature>
<dbReference type="Pfam" id="PF02782">
    <property type="entry name" value="FGGY_C"/>
    <property type="match status" value="1"/>
</dbReference>
<dbReference type="EMBL" id="JAGGLG010000014">
    <property type="protein sequence ID" value="MBP2018524.1"/>
    <property type="molecule type" value="Genomic_DNA"/>
</dbReference>
<evidence type="ECO:0000256" key="4">
    <source>
        <dbReference type="SAM" id="MobiDB-lite"/>
    </source>
</evidence>